<evidence type="ECO:0000256" key="1">
    <source>
        <dbReference type="ARBA" id="ARBA00022603"/>
    </source>
</evidence>
<dbReference type="PROSITE" id="PS01231">
    <property type="entry name" value="TRMA_2"/>
    <property type="match status" value="1"/>
</dbReference>
<feature type="binding site" evidence="4">
    <location>
        <position position="303"/>
    </location>
    <ligand>
        <name>S-adenosyl-L-methionine</name>
        <dbReference type="ChEBI" id="CHEBI:59789"/>
    </ligand>
</feature>
<keyword evidence="1 4" id="KW-0489">Methyltransferase</keyword>
<gene>
    <name evidence="6" type="ORF">DIT26_02890</name>
</gene>
<name>A0A3D3TM28_9BACT</name>
<reference evidence="6 7" key="1">
    <citation type="journal article" date="2018" name="Nat. Biotechnol.">
        <title>A standardized bacterial taxonomy based on genome phylogeny substantially revises the tree of life.</title>
        <authorList>
            <person name="Parks D.H."/>
            <person name="Chuvochina M."/>
            <person name="Waite D.W."/>
            <person name="Rinke C."/>
            <person name="Skarshewski A."/>
            <person name="Chaumeil P.A."/>
            <person name="Hugenholtz P."/>
        </authorList>
    </citation>
    <scope>NUCLEOTIDE SEQUENCE [LARGE SCALE GENOMIC DNA]</scope>
    <source>
        <strain evidence="6">UBA9905</strain>
    </source>
</reference>
<dbReference type="PROSITE" id="PS51687">
    <property type="entry name" value="SAM_MT_RNA_M5U"/>
    <property type="match status" value="1"/>
</dbReference>
<feature type="binding site" evidence="4">
    <location>
        <position position="369"/>
    </location>
    <ligand>
        <name>S-adenosyl-L-methionine</name>
        <dbReference type="ChEBI" id="CHEBI:59789"/>
    </ligand>
</feature>
<dbReference type="GO" id="GO:0070041">
    <property type="term" value="F:rRNA (uridine-C5-)-methyltransferase activity"/>
    <property type="evidence" value="ECO:0007669"/>
    <property type="project" value="TreeGrafter"/>
</dbReference>
<dbReference type="Pfam" id="PF05958">
    <property type="entry name" value="tRNA_U5-meth_tr"/>
    <property type="match status" value="1"/>
</dbReference>
<comment type="caution">
    <text evidence="6">The sequence shown here is derived from an EMBL/GenBank/DDBJ whole genome shotgun (WGS) entry which is preliminary data.</text>
</comment>
<evidence type="ECO:0000256" key="4">
    <source>
        <dbReference type="PROSITE-ProRule" id="PRU01024"/>
    </source>
</evidence>
<protein>
    <submittedName>
        <fullName evidence="6">23S rRNA (Uracil(1939)-C(5))-methyltransferase RlmD</fullName>
    </submittedName>
</protein>
<dbReference type="Gene3D" id="2.40.50.140">
    <property type="entry name" value="Nucleic acid-binding proteins"/>
    <property type="match status" value="1"/>
</dbReference>
<dbReference type="SUPFAM" id="SSF53335">
    <property type="entry name" value="S-adenosyl-L-methionine-dependent methyltransferases"/>
    <property type="match status" value="1"/>
</dbReference>
<dbReference type="InterPro" id="IPR012340">
    <property type="entry name" value="NA-bd_OB-fold"/>
</dbReference>
<evidence type="ECO:0000313" key="6">
    <source>
        <dbReference type="EMBL" id="HCO69523.1"/>
    </source>
</evidence>
<accession>A0A3D3TM28</accession>
<dbReference type="InterPro" id="IPR030390">
    <property type="entry name" value="MeTrfase_TrmA_AS"/>
</dbReference>
<proteinExistence type="inferred from homology"/>
<dbReference type="Proteomes" id="UP000264215">
    <property type="component" value="Unassembled WGS sequence"/>
</dbReference>
<dbReference type="GO" id="GO:0070475">
    <property type="term" value="P:rRNA base methylation"/>
    <property type="evidence" value="ECO:0007669"/>
    <property type="project" value="TreeGrafter"/>
</dbReference>
<keyword evidence="3 4" id="KW-0949">S-adenosyl-L-methionine</keyword>
<dbReference type="InterPro" id="IPR029063">
    <property type="entry name" value="SAM-dependent_MTases_sf"/>
</dbReference>
<sequence>MEELKIEKLIAGGYSLARTREGKVALLDGGYPGEVVLASRSVGKNDFHLMKTERIITPSNSRRERLCTSFPVCGGCDWQTLEYSQQLHWKREIIREQFSRVGKIKVDNFEIVPSPKEVNYRLKMEFVCYQGKKGLSLGLYRRNSKFPVSCQDCVLGLRDFEKTRAVIEDILRKTSLRPYSRANGKGELKHLILRGNGSQVMAILVTKGERLPDEDHIVYNVKKRLSEVSTLVHLMNSNDRVVMRGVSRTLFGEGILEEELSAKRFEVPPVAFFQNNLEVTELIVEHIVNEMGQSVGNSLLDLYSGIGTFSITIGNQMKRVTSVEANPVSVKALRANANLNGMFGIDLVMSDVMDYLKSNERKFSTVILDPPRAGVGEDIRLLEKVKPSRIFYVSCDPATLARDVAKLMEAGFEISSIKAFDMFPQTWHVETVCLLERR</sequence>
<dbReference type="PANTHER" id="PTHR11061:SF30">
    <property type="entry name" value="TRNA (URACIL(54)-C(5))-METHYLTRANSFERASE"/>
    <property type="match status" value="1"/>
</dbReference>
<feature type="binding site" evidence="4">
    <location>
        <position position="274"/>
    </location>
    <ligand>
        <name>S-adenosyl-L-methionine</name>
        <dbReference type="ChEBI" id="CHEBI:59789"/>
    </ligand>
</feature>
<feature type="active site" evidence="5">
    <location>
        <position position="395"/>
    </location>
</feature>
<dbReference type="InterPro" id="IPR030391">
    <property type="entry name" value="MeTrfase_TrmA_CS"/>
</dbReference>
<evidence type="ECO:0000256" key="5">
    <source>
        <dbReference type="PROSITE-ProRule" id="PRU10015"/>
    </source>
</evidence>
<dbReference type="CDD" id="cd02440">
    <property type="entry name" value="AdoMet_MTases"/>
    <property type="match status" value="1"/>
</dbReference>
<evidence type="ECO:0000256" key="3">
    <source>
        <dbReference type="ARBA" id="ARBA00022691"/>
    </source>
</evidence>
<dbReference type="Gene3D" id="2.40.50.1070">
    <property type="match status" value="1"/>
</dbReference>
<dbReference type="AlphaFoldDB" id="A0A3D3TM28"/>
<dbReference type="PROSITE" id="PS01230">
    <property type="entry name" value="TRMA_1"/>
    <property type="match status" value="1"/>
</dbReference>
<organism evidence="6 7">
    <name type="scientific">Mesotoga infera</name>
    <dbReference type="NCBI Taxonomy" id="1236046"/>
    <lineage>
        <taxon>Bacteria</taxon>
        <taxon>Thermotogati</taxon>
        <taxon>Thermotogota</taxon>
        <taxon>Thermotogae</taxon>
        <taxon>Kosmotogales</taxon>
        <taxon>Kosmotogaceae</taxon>
        <taxon>Mesotoga</taxon>
    </lineage>
</organism>
<evidence type="ECO:0000256" key="2">
    <source>
        <dbReference type="ARBA" id="ARBA00022679"/>
    </source>
</evidence>
<dbReference type="PANTHER" id="PTHR11061">
    <property type="entry name" value="RNA M5U METHYLTRANSFERASE"/>
    <property type="match status" value="1"/>
</dbReference>
<dbReference type="EMBL" id="DQBS01000069">
    <property type="protein sequence ID" value="HCO69523.1"/>
    <property type="molecule type" value="Genomic_DNA"/>
</dbReference>
<feature type="binding site" evidence="4">
    <location>
        <position position="324"/>
    </location>
    <ligand>
        <name>S-adenosyl-L-methionine</name>
        <dbReference type="ChEBI" id="CHEBI:59789"/>
    </ligand>
</feature>
<feature type="active site" description="Nucleophile" evidence="4">
    <location>
        <position position="395"/>
    </location>
</feature>
<dbReference type="NCBIfam" id="TIGR00479">
    <property type="entry name" value="rumA"/>
    <property type="match status" value="1"/>
</dbReference>
<keyword evidence="2 4" id="KW-0808">Transferase</keyword>
<dbReference type="Gene3D" id="3.40.50.150">
    <property type="entry name" value="Vaccinia Virus protein VP39"/>
    <property type="match status" value="1"/>
</dbReference>
<dbReference type="InterPro" id="IPR010280">
    <property type="entry name" value="U5_MeTrfase_fam"/>
</dbReference>
<evidence type="ECO:0000313" key="7">
    <source>
        <dbReference type="Proteomes" id="UP000264215"/>
    </source>
</evidence>
<comment type="similarity">
    <text evidence="4">Belongs to the class I-like SAM-binding methyltransferase superfamily. RNA M5U methyltransferase family.</text>
</comment>